<comment type="caution">
    <text evidence="2">The sequence shown here is derived from an EMBL/GenBank/DDBJ whole genome shotgun (WGS) entry which is preliminary data.</text>
</comment>
<keyword evidence="1" id="KW-0812">Transmembrane</keyword>
<evidence type="ECO:0000313" key="2">
    <source>
        <dbReference type="EMBL" id="GHC47105.1"/>
    </source>
</evidence>
<dbReference type="InterPro" id="IPR039708">
    <property type="entry name" value="MT1774/Rv1733c-like"/>
</dbReference>
<reference evidence="2" key="1">
    <citation type="journal article" date="2014" name="Int. J. Syst. Evol. Microbiol.">
        <title>Complete genome sequence of Corynebacterium casei LMG S-19264T (=DSM 44701T), isolated from a smear-ripened cheese.</title>
        <authorList>
            <consortium name="US DOE Joint Genome Institute (JGI-PGF)"/>
            <person name="Walter F."/>
            <person name="Albersmeier A."/>
            <person name="Kalinowski J."/>
            <person name="Ruckert C."/>
        </authorList>
    </citation>
    <scope>NUCLEOTIDE SEQUENCE</scope>
    <source>
        <strain evidence="2">JCM 4633</strain>
    </source>
</reference>
<proteinExistence type="predicted"/>
<evidence type="ECO:0000256" key="1">
    <source>
        <dbReference type="SAM" id="Phobius"/>
    </source>
</evidence>
<dbReference type="EMBL" id="BMVB01000006">
    <property type="protein sequence ID" value="GHC47105.1"/>
    <property type="molecule type" value="Genomic_DNA"/>
</dbReference>
<dbReference type="RefSeq" id="WP_190109746.1">
    <property type="nucleotide sequence ID" value="NZ_BMVB01000006.1"/>
</dbReference>
<evidence type="ECO:0000313" key="3">
    <source>
        <dbReference type="Proteomes" id="UP000646244"/>
    </source>
</evidence>
<gene>
    <name evidence="2" type="ORF">GCM10010507_23200</name>
</gene>
<feature type="transmembrane region" description="Helical" evidence="1">
    <location>
        <begin position="21"/>
        <end position="44"/>
    </location>
</feature>
<dbReference type="AlphaFoldDB" id="A0A918TG71"/>
<organism evidence="2 3">
    <name type="scientific">Streptomyces cinnamoneus</name>
    <name type="common">Streptoverticillium cinnamoneum</name>
    <dbReference type="NCBI Taxonomy" id="53446"/>
    <lineage>
        <taxon>Bacteria</taxon>
        <taxon>Bacillati</taxon>
        <taxon>Actinomycetota</taxon>
        <taxon>Actinomycetes</taxon>
        <taxon>Kitasatosporales</taxon>
        <taxon>Streptomycetaceae</taxon>
        <taxon>Streptomyces</taxon>
        <taxon>Streptomyces cinnamoneus group</taxon>
    </lineage>
</organism>
<keyword evidence="1" id="KW-1133">Transmembrane helix</keyword>
<dbReference type="Proteomes" id="UP000646244">
    <property type="component" value="Unassembled WGS sequence"/>
</dbReference>
<protein>
    <submittedName>
        <fullName evidence="2">Uncharacterized protein</fullName>
    </submittedName>
</protein>
<dbReference type="PANTHER" id="PTHR42305">
    <property type="entry name" value="MEMBRANE PROTEIN RV1733C-RELATED"/>
    <property type="match status" value="1"/>
</dbReference>
<dbReference type="PANTHER" id="PTHR42305:SF1">
    <property type="entry name" value="MEMBRANE PROTEIN RV1733C-RELATED"/>
    <property type="match status" value="1"/>
</dbReference>
<keyword evidence="1" id="KW-0472">Membrane</keyword>
<name>A0A918TG71_STRCJ</name>
<reference evidence="2" key="2">
    <citation type="submission" date="2020-09" db="EMBL/GenBank/DDBJ databases">
        <authorList>
            <person name="Sun Q."/>
            <person name="Ohkuma M."/>
        </authorList>
    </citation>
    <scope>NUCLEOTIDE SEQUENCE</scope>
    <source>
        <strain evidence="2">JCM 4633</strain>
    </source>
</reference>
<sequence length="200" mass="21916">MRSTAFVWRWRRNPLRRRTDVLEAWAGVVALVLMLLVGPAVGWFTGSLAHGALQEAVHAQHRHRHLASATVVRSVSGGSDGTDHESSAGREGYRRVLAHWRGRDGREHSGLVAVRQAARPGERFPLWTDDRGEVAGRPMDGATAGVHAALAGLGSAAAAAGLVEGVRRLFVWRLVQRRYARWDRAWDRAGHTWGRADAGS</sequence>
<accession>A0A918TG71</accession>